<name>G7J2A0_MEDTR</name>
<dbReference type="AlphaFoldDB" id="G7J2A0"/>
<protein>
    <submittedName>
        <fullName evidence="2 3">Uncharacterized protein</fullName>
    </submittedName>
</protein>
<reference evidence="2 4" key="2">
    <citation type="journal article" date="2014" name="BMC Genomics">
        <title>An improved genome release (version Mt4.0) for the model legume Medicago truncatula.</title>
        <authorList>
            <person name="Tang H."/>
            <person name="Krishnakumar V."/>
            <person name="Bidwell S."/>
            <person name="Rosen B."/>
            <person name="Chan A."/>
            <person name="Zhou S."/>
            <person name="Gentzbittel L."/>
            <person name="Childs K.L."/>
            <person name="Yandell M."/>
            <person name="Gundlach H."/>
            <person name="Mayer K.F."/>
            <person name="Schwartz D.C."/>
            <person name="Town C.D."/>
        </authorList>
    </citation>
    <scope>GENOME REANNOTATION</scope>
    <source>
        <strain evidence="3 4">cv. Jemalong A17</strain>
    </source>
</reference>
<dbReference type="PaxDb" id="3880-AES70763"/>
<gene>
    <name evidence="2" type="ordered locus">MTR_3g062060</name>
</gene>
<evidence type="ECO:0000313" key="4">
    <source>
        <dbReference type="Proteomes" id="UP000002051"/>
    </source>
</evidence>
<reference evidence="3" key="3">
    <citation type="submission" date="2015-04" db="UniProtKB">
        <authorList>
            <consortium name="EnsemblPlants"/>
        </authorList>
    </citation>
    <scope>IDENTIFICATION</scope>
    <source>
        <strain evidence="3">cv. Jemalong A17</strain>
    </source>
</reference>
<dbReference type="EMBL" id="CM001219">
    <property type="protein sequence ID" value="AES70763.2"/>
    <property type="molecule type" value="Genomic_DNA"/>
</dbReference>
<reference evidence="2 4" key="1">
    <citation type="journal article" date="2011" name="Nature">
        <title>The Medicago genome provides insight into the evolution of rhizobial symbioses.</title>
        <authorList>
            <person name="Young N.D."/>
            <person name="Debelle F."/>
            <person name="Oldroyd G.E."/>
            <person name="Geurts R."/>
            <person name="Cannon S.B."/>
            <person name="Udvardi M.K."/>
            <person name="Benedito V.A."/>
            <person name="Mayer K.F."/>
            <person name="Gouzy J."/>
            <person name="Schoof H."/>
            <person name="Van de Peer Y."/>
            <person name="Proost S."/>
            <person name="Cook D.R."/>
            <person name="Meyers B.C."/>
            <person name="Spannagl M."/>
            <person name="Cheung F."/>
            <person name="De Mita S."/>
            <person name="Krishnakumar V."/>
            <person name="Gundlach H."/>
            <person name="Zhou S."/>
            <person name="Mudge J."/>
            <person name="Bharti A.K."/>
            <person name="Murray J.D."/>
            <person name="Naoumkina M.A."/>
            <person name="Rosen B."/>
            <person name="Silverstein K.A."/>
            <person name="Tang H."/>
            <person name="Rombauts S."/>
            <person name="Zhao P.X."/>
            <person name="Zhou P."/>
            <person name="Barbe V."/>
            <person name="Bardou P."/>
            <person name="Bechner M."/>
            <person name="Bellec A."/>
            <person name="Berger A."/>
            <person name="Berges H."/>
            <person name="Bidwell S."/>
            <person name="Bisseling T."/>
            <person name="Choisne N."/>
            <person name="Couloux A."/>
            <person name="Denny R."/>
            <person name="Deshpande S."/>
            <person name="Dai X."/>
            <person name="Doyle J.J."/>
            <person name="Dudez A.M."/>
            <person name="Farmer A.D."/>
            <person name="Fouteau S."/>
            <person name="Franken C."/>
            <person name="Gibelin C."/>
            <person name="Gish J."/>
            <person name="Goldstein S."/>
            <person name="Gonzalez A.J."/>
            <person name="Green P.J."/>
            <person name="Hallab A."/>
            <person name="Hartog M."/>
            <person name="Hua A."/>
            <person name="Humphray S.J."/>
            <person name="Jeong D.H."/>
            <person name="Jing Y."/>
            <person name="Jocker A."/>
            <person name="Kenton S.M."/>
            <person name="Kim D.J."/>
            <person name="Klee K."/>
            <person name="Lai H."/>
            <person name="Lang C."/>
            <person name="Lin S."/>
            <person name="Macmil S.L."/>
            <person name="Magdelenat G."/>
            <person name="Matthews L."/>
            <person name="McCorrison J."/>
            <person name="Monaghan E.L."/>
            <person name="Mun J.H."/>
            <person name="Najar F.Z."/>
            <person name="Nicholson C."/>
            <person name="Noirot C."/>
            <person name="O'Bleness M."/>
            <person name="Paule C.R."/>
            <person name="Poulain J."/>
            <person name="Prion F."/>
            <person name="Qin B."/>
            <person name="Qu C."/>
            <person name="Retzel E.F."/>
            <person name="Riddle C."/>
            <person name="Sallet E."/>
            <person name="Samain S."/>
            <person name="Samson N."/>
            <person name="Sanders I."/>
            <person name="Saurat O."/>
            <person name="Scarpelli C."/>
            <person name="Schiex T."/>
            <person name="Segurens B."/>
            <person name="Severin A.J."/>
            <person name="Sherrier D.J."/>
            <person name="Shi R."/>
            <person name="Sims S."/>
            <person name="Singer S.R."/>
            <person name="Sinharoy S."/>
            <person name="Sterck L."/>
            <person name="Viollet A."/>
            <person name="Wang B.B."/>
            <person name="Wang K."/>
            <person name="Wang M."/>
            <person name="Wang X."/>
            <person name="Warfsmann J."/>
            <person name="Weissenbach J."/>
            <person name="White D.D."/>
            <person name="White J.D."/>
            <person name="Wiley G.B."/>
            <person name="Wincker P."/>
            <person name="Xing Y."/>
            <person name="Yang L."/>
            <person name="Yao Z."/>
            <person name="Ying F."/>
            <person name="Zhai J."/>
            <person name="Zhou L."/>
            <person name="Zuber A."/>
            <person name="Denarie J."/>
            <person name="Dixon R.A."/>
            <person name="May G.D."/>
            <person name="Schwartz D.C."/>
            <person name="Rogers J."/>
            <person name="Quetier F."/>
            <person name="Town C.D."/>
            <person name="Roe B.A."/>
        </authorList>
    </citation>
    <scope>NUCLEOTIDE SEQUENCE [LARGE SCALE GENOMIC DNA]</scope>
    <source>
        <strain evidence="2">A17</strain>
        <strain evidence="3 4">cv. Jemalong A17</strain>
    </source>
</reference>
<keyword evidence="4" id="KW-1185">Reference proteome</keyword>
<evidence type="ECO:0000313" key="3">
    <source>
        <dbReference type="EnsemblPlants" id="AES70763"/>
    </source>
</evidence>
<evidence type="ECO:0000313" key="2">
    <source>
        <dbReference type="EMBL" id="AES70763.2"/>
    </source>
</evidence>
<evidence type="ECO:0000256" key="1">
    <source>
        <dbReference type="SAM" id="MobiDB-lite"/>
    </source>
</evidence>
<feature type="compositionally biased region" description="Basic and acidic residues" evidence="1">
    <location>
        <begin position="9"/>
        <end position="24"/>
    </location>
</feature>
<dbReference type="Proteomes" id="UP000002051">
    <property type="component" value="Chromosome 3"/>
</dbReference>
<proteinExistence type="predicted"/>
<accession>G7J2A0</accession>
<organism evidence="2 4">
    <name type="scientific">Medicago truncatula</name>
    <name type="common">Barrel medic</name>
    <name type="synonym">Medicago tribuloides</name>
    <dbReference type="NCBI Taxonomy" id="3880"/>
    <lineage>
        <taxon>Eukaryota</taxon>
        <taxon>Viridiplantae</taxon>
        <taxon>Streptophyta</taxon>
        <taxon>Embryophyta</taxon>
        <taxon>Tracheophyta</taxon>
        <taxon>Spermatophyta</taxon>
        <taxon>Magnoliopsida</taxon>
        <taxon>eudicotyledons</taxon>
        <taxon>Gunneridae</taxon>
        <taxon>Pentapetalae</taxon>
        <taxon>rosids</taxon>
        <taxon>fabids</taxon>
        <taxon>Fabales</taxon>
        <taxon>Fabaceae</taxon>
        <taxon>Papilionoideae</taxon>
        <taxon>50 kb inversion clade</taxon>
        <taxon>NPAAA clade</taxon>
        <taxon>Hologalegina</taxon>
        <taxon>IRL clade</taxon>
        <taxon>Trifolieae</taxon>
        <taxon>Medicago</taxon>
    </lineage>
</organism>
<dbReference type="HOGENOM" id="CLU_861569_0_0_1"/>
<feature type="region of interest" description="Disordered" evidence="1">
    <location>
        <begin position="1"/>
        <end position="24"/>
    </location>
</feature>
<sequence>MDLMNSFNELHDKSEGHDTCKEHPSSNITEVQAASEHKLVSSQKEMEQTLETEHEFVENVPQQDMPSVATILPTNSKELMDEQQMEQQRPLGETDATVKPSPENNGIEISVEEGTTLTREKTITSSTHLVVGGKICLPSFSIVGTKPASTKDVDIEDSKLIEEDPFHALETLLTGVQSFSIRTLLQELKTLMDSSSDLDHLVSNQESKLKLIFLFHALNQHQRLLPSNVKEFVEKVQNFFNDNIIRHATSQQVFRKHNQLLDSKNDLMNKLWDAKSTQTHIDSESSTAIARIHELSLQIDDLVKQRDDLKSVVNKCVVQKVKY</sequence>
<dbReference type="EnsemblPlants" id="AES70763">
    <property type="protein sequence ID" value="AES70763"/>
    <property type="gene ID" value="MTR_3g062060"/>
</dbReference>
<feature type="region of interest" description="Disordered" evidence="1">
    <location>
        <begin position="80"/>
        <end position="106"/>
    </location>
</feature>
<accession>A0A0C3VHB8</accession>